<proteinExistence type="predicted"/>
<gene>
    <name evidence="1" type="ORF">UFOPK3402_01041</name>
</gene>
<name>A0A6J7ECT9_9ZZZZ</name>
<organism evidence="1">
    <name type="scientific">freshwater metagenome</name>
    <dbReference type="NCBI Taxonomy" id="449393"/>
    <lineage>
        <taxon>unclassified sequences</taxon>
        <taxon>metagenomes</taxon>
        <taxon>ecological metagenomes</taxon>
    </lineage>
</organism>
<dbReference type="EMBL" id="CAFBLS010000119">
    <property type="protein sequence ID" value="CAB4877603.1"/>
    <property type="molecule type" value="Genomic_DNA"/>
</dbReference>
<dbReference type="AlphaFoldDB" id="A0A6J7ECT9"/>
<evidence type="ECO:0000313" key="1">
    <source>
        <dbReference type="EMBL" id="CAB4877603.1"/>
    </source>
</evidence>
<protein>
    <submittedName>
        <fullName evidence="1">Unannotated protein</fullName>
    </submittedName>
</protein>
<accession>A0A6J7ECT9</accession>
<reference evidence="1" key="1">
    <citation type="submission" date="2020-05" db="EMBL/GenBank/DDBJ databases">
        <authorList>
            <person name="Chiriac C."/>
            <person name="Salcher M."/>
            <person name="Ghai R."/>
            <person name="Kavagutti S V."/>
        </authorList>
    </citation>
    <scope>NUCLEOTIDE SEQUENCE</scope>
</reference>
<sequence length="37" mass="4308">MFITRYTATKAATAMRMRTEKNVAIGWLRNMPTLKFS</sequence>